<accession>A0A3M7I123</accession>
<name>A0A3M7I123_HORWE</name>
<dbReference type="GO" id="GO:0005758">
    <property type="term" value="C:mitochondrial intermembrane space"/>
    <property type="evidence" value="ECO:0007669"/>
    <property type="project" value="InterPro"/>
</dbReference>
<sequence>MSNTEQDKQRSGQVEEDDEPDDWWVCWMERIRKWIAVADHGIRDKRIFSTGCSDENAKLNDCFFEKKDWRACKDEMEAFKQCWKRQGNDQRTEAKDA</sequence>
<dbReference type="GO" id="GO:0033617">
    <property type="term" value="P:mitochondrial respiratory chain complex IV assembly"/>
    <property type="evidence" value="ECO:0007669"/>
    <property type="project" value="InterPro"/>
</dbReference>
<reference evidence="1 2" key="1">
    <citation type="journal article" date="2018" name="BMC Genomics">
        <title>Genomic evidence for intraspecific hybridization in a clonal and extremely halotolerant yeast.</title>
        <authorList>
            <person name="Gostincar C."/>
            <person name="Stajich J.E."/>
            <person name="Zupancic J."/>
            <person name="Zalar P."/>
            <person name="Gunde-Cimerman N."/>
        </authorList>
    </citation>
    <scope>NUCLEOTIDE SEQUENCE [LARGE SCALE GENOMIC DNA]</scope>
    <source>
        <strain evidence="1 2">EXF-120</strain>
    </source>
</reference>
<dbReference type="EMBL" id="QWIT01001115">
    <property type="protein sequence ID" value="RMZ19159.1"/>
    <property type="molecule type" value="Genomic_DNA"/>
</dbReference>
<protein>
    <recommendedName>
        <fullName evidence="3">CHCH domain-containing protein</fullName>
    </recommendedName>
</protein>
<evidence type="ECO:0000313" key="2">
    <source>
        <dbReference type="Proteomes" id="UP000281677"/>
    </source>
</evidence>
<evidence type="ECO:0000313" key="1">
    <source>
        <dbReference type="EMBL" id="RMZ19159.1"/>
    </source>
</evidence>
<dbReference type="PANTHER" id="PTHR13639">
    <property type="entry name" value="CYTOCHROME C OXIDASE ASSEMBLY FACTOR 4 HOMOLOG, MITOCHONDRIAL"/>
    <property type="match status" value="1"/>
</dbReference>
<organism evidence="1 2">
    <name type="scientific">Hortaea werneckii</name>
    <name type="common">Black yeast</name>
    <name type="synonym">Cladosporium werneckii</name>
    <dbReference type="NCBI Taxonomy" id="91943"/>
    <lineage>
        <taxon>Eukaryota</taxon>
        <taxon>Fungi</taxon>
        <taxon>Dikarya</taxon>
        <taxon>Ascomycota</taxon>
        <taxon>Pezizomycotina</taxon>
        <taxon>Dothideomycetes</taxon>
        <taxon>Dothideomycetidae</taxon>
        <taxon>Mycosphaerellales</taxon>
        <taxon>Teratosphaeriaceae</taxon>
        <taxon>Hortaea</taxon>
    </lineage>
</organism>
<dbReference type="OrthoDB" id="5586401at2759"/>
<dbReference type="InterPro" id="IPR039870">
    <property type="entry name" value="Coa4-like"/>
</dbReference>
<dbReference type="Proteomes" id="UP000281677">
    <property type="component" value="Unassembled WGS sequence"/>
</dbReference>
<dbReference type="PANTHER" id="PTHR13639:SF2">
    <property type="entry name" value="CYTOCHROME C OXIDASE ASSEMBLY FACTOR 4 HOMOLOG, MITOCHONDRIAL"/>
    <property type="match status" value="1"/>
</dbReference>
<dbReference type="VEuPathDB" id="FungiDB:BTJ68_14742"/>
<comment type="caution">
    <text evidence="1">The sequence shown here is derived from an EMBL/GenBank/DDBJ whole genome shotgun (WGS) entry which is preliminary data.</text>
</comment>
<proteinExistence type="predicted"/>
<evidence type="ECO:0008006" key="3">
    <source>
        <dbReference type="Google" id="ProtNLM"/>
    </source>
</evidence>
<gene>
    <name evidence="1" type="ORF">D0859_16851</name>
</gene>
<dbReference type="AlphaFoldDB" id="A0A3M7I123"/>
<dbReference type="PROSITE" id="PS51808">
    <property type="entry name" value="CHCH"/>
    <property type="match status" value="1"/>
</dbReference>